<dbReference type="InterPro" id="IPR000305">
    <property type="entry name" value="GIY-YIG_endonuc"/>
</dbReference>
<evidence type="ECO:0000256" key="5">
    <source>
        <dbReference type="SAM" id="MobiDB-lite"/>
    </source>
</evidence>
<feature type="domain" description="GIY-YIG" evidence="6">
    <location>
        <begin position="120"/>
        <end position="210"/>
    </location>
</feature>
<dbReference type="GO" id="GO:0004519">
    <property type="term" value="F:endonuclease activity"/>
    <property type="evidence" value="ECO:0007669"/>
    <property type="project" value="UniProtKB-KW"/>
</dbReference>
<geneLocation type="mitochondrion" evidence="8"/>
<evidence type="ECO:0000259" key="7">
    <source>
        <dbReference type="SMART" id="SM00496"/>
    </source>
</evidence>
<dbReference type="Gene3D" id="3.40.1440.10">
    <property type="entry name" value="GIY-YIG endonuclease"/>
    <property type="match status" value="1"/>
</dbReference>
<keyword evidence="3 8" id="KW-0255">Endonuclease</keyword>
<dbReference type="InterPro" id="IPR035901">
    <property type="entry name" value="GIY-YIG_endonuc_sf"/>
</dbReference>
<proteinExistence type="predicted"/>
<protein>
    <submittedName>
        <fullName evidence="8">GIY-YIG homing endonuclease</fullName>
    </submittedName>
</protein>
<keyword evidence="2" id="KW-0540">Nuclease</keyword>
<dbReference type="SMART" id="SM00465">
    <property type="entry name" value="GIYc"/>
    <property type="match status" value="1"/>
</dbReference>
<dbReference type="InterPro" id="IPR003611">
    <property type="entry name" value="NUMOD3"/>
</dbReference>
<evidence type="ECO:0000256" key="2">
    <source>
        <dbReference type="ARBA" id="ARBA00022722"/>
    </source>
</evidence>
<dbReference type="GO" id="GO:0003677">
    <property type="term" value="F:DNA binding"/>
    <property type="evidence" value="ECO:0007669"/>
    <property type="project" value="InterPro"/>
</dbReference>
<organism evidence="8">
    <name type="scientific">Usnea subgracilis</name>
    <dbReference type="NCBI Taxonomy" id="2250278"/>
    <lineage>
        <taxon>Eukaryota</taxon>
        <taxon>Fungi</taxon>
        <taxon>Dikarya</taxon>
        <taxon>Ascomycota</taxon>
        <taxon>Pezizomycotina</taxon>
        <taxon>Lecanoromycetes</taxon>
        <taxon>OSLEUM clade</taxon>
        <taxon>Lecanoromycetidae</taxon>
        <taxon>Lecanorales</taxon>
        <taxon>Lecanorineae</taxon>
        <taxon>Parmeliaceae</taxon>
        <taxon>Usnea</taxon>
    </lineage>
</organism>
<dbReference type="SUPFAM" id="SSF82771">
    <property type="entry name" value="GIY-YIG endonuclease"/>
    <property type="match status" value="1"/>
</dbReference>
<dbReference type="SMART" id="SM00497">
    <property type="entry name" value="IENR1"/>
    <property type="match status" value="1"/>
</dbReference>
<dbReference type="AlphaFoldDB" id="A0A482G850"/>
<dbReference type="GO" id="GO:0016787">
    <property type="term" value="F:hydrolase activity"/>
    <property type="evidence" value="ECO:0007669"/>
    <property type="project" value="UniProtKB-KW"/>
</dbReference>
<keyword evidence="8" id="KW-0496">Mitochondrion</keyword>
<evidence type="ECO:0000259" key="6">
    <source>
        <dbReference type="SMART" id="SM00465"/>
    </source>
</evidence>
<evidence type="ECO:0000256" key="1">
    <source>
        <dbReference type="ARBA" id="ARBA00010045"/>
    </source>
</evidence>
<feature type="compositionally biased region" description="Basic and acidic residues" evidence="5">
    <location>
        <begin position="236"/>
        <end position="250"/>
    </location>
</feature>
<evidence type="ECO:0000256" key="3">
    <source>
        <dbReference type="ARBA" id="ARBA00022759"/>
    </source>
</evidence>
<sequence>MKHSNTLLRNIYTCLSSRGGTRAISPSSLLRNTLTAYLSSAGGNTAQVRALATKTKPDANAKLSPTPHASSRQVEAPLSLISKPLRKKGSQNKSAIVAKGPIYVNADIQKADILNDNNGKSGIYKWTRRRGGRSYSRSSVDIKGRLRNYFNYSYLETQRDKSLICEALLQYGYYAFSLEILEYCKPTDLKKTEQKYMDLLKPDYNKILTAGNPGLKRTEESKERMRSAKLGTTLSDETKEKMSANRENSKAVRVTNEETGDVTELSSMRKAAIKIGVSPSSVSTHISNQGFYKGKGYTVYPLLV</sequence>
<keyword evidence="4" id="KW-0378">Hydrolase</keyword>
<dbReference type="SUPFAM" id="SSF64496">
    <property type="entry name" value="DNA-binding domain of intron-encoded endonucleases"/>
    <property type="match status" value="1"/>
</dbReference>
<dbReference type="EMBL" id="MG720066">
    <property type="protein sequence ID" value="QBO60696.1"/>
    <property type="molecule type" value="Genomic_DNA"/>
</dbReference>
<evidence type="ECO:0000256" key="4">
    <source>
        <dbReference type="ARBA" id="ARBA00022801"/>
    </source>
</evidence>
<dbReference type="SMART" id="SM00496">
    <property type="entry name" value="IENR2"/>
    <property type="match status" value="2"/>
</dbReference>
<feature type="compositionally biased region" description="Basic and acidic residues" evidence="5">
    <location>
        <begin position="216"/>
        <end position="226"/>
    </location>
</feature>
<feature type="region of interest" description="Disordered" evidence="5">
    <location>
        <begin position="211"/>
        <end position="250"/>
    </location>
</feature>
<evidence type="ECO:0000313" key="8">
    <source>
        <dbReference type="EMBL" id="QBO60696.1"/>
    </source>
</evidence>
<dbReference type="InterPro" id="IPR003647">
    <property type="entry name" value="Intron_nuc_1_rpt"/>
</dbReference>
<feature type="domain" description="Nuclease associated modular" evidence="7">
    <location>
        <begin position="230"/>
        <end position="246"/>
    </location>
</feature>
<dbReference type="NCBIfam" id="TIGR01453">
    <property type="entry name" value="grpIintron_endo"/>
    <property type="match status" value="1"/>
</dbReference>
<accession>A0A482G850</accession>
<feature type="domain" description="Nuclease associated modular" evidence="7">
    <location>
        <begin position="213"/>
        <end position="229"/>
    </location>
</feature>
<comment type="similarity">
    <text evidence="1">To endonucleases of group I introns of fungi and phage.</text>
</comment>
<reference evidence="8" key="1">
    <citation type="journal article" date="2018" name="Mitochondrial DNA Part B Resour">
        <title>The complete mitochondrial genomes of five lichenized fungi in the genus Usnea (Ascomycota: Parmeliaceae).</title>
        <authorList>
            <person name="Funk E.R."/>
            <person name="Adams A.N."/>
            <person name="Spotten S.M."/>
            <person name="Van Hove R.A."/>
            <person name="Whittington K.T."/>
            <person name="Keepers K.G."/>
            <person name="Pogoda C.S."/>
            <person name="Lendemer J.C."/>
            <person name="Tripp E.A."/>
            <person name="Kane N.C."/>
        </authorList>
    </citation>
    <scope>NUCLEOTIDE SEQUENCE</scope>
</reference>
<dbReference type="InterPro" id="IPR006350">
    <property type="entry name" value="Intron_endoG1"/>
</dbReference>
<name>A0A482G850_9LECA</name>